<feature type="transmembrane region" description="Helical" evidence="1">
    <location>
        <begin position="80"/>
        <end position="101"/>
    </location>
</feature>
<dbReference type="Proteomes" id="UP000009138">
    <property type="component" value="Unassembled WGS sequence"/>
</dbReference>
<dbReference type="STRING" id="246409.I1BNW5"/>
<reference evidence="2 3" key="1">
    <citation type="journal article" date="2009" name="PLoS Genet.">
        <title>Genomic analysis of the basal lineage fungus Rhizopus oryzae reveals a whole-genome duplication.</title>
        <authorList>
            <person name="Ma L.-J."/>
            <person name="Ibrahim A.S."/>
            <person name="Skory C."/>
            <person name="Grabherr M.G."/>
            <person name="Burger G."/>
            <person name="Butler M."/>
            <person name="Elias M."/>
            <person name="Idnurm A."/>
            <person name="Lang B.F."/>
            <person name="Sone T."/>
            <person name="Abe A."/>
            <person name="Calvo S.E."/>
            <person name="Corrochano L.M."/>
            <person name="Engels R."/>
            <person name="Fu J."/>
            <person name="Hansberg W."/>
            <person name="Kim J.-M."/>
            <person name="Kodira C.D."/>
            <person name="Koehrsen M.J."/>
            <person name="Liu B."/>
            <person name="Miranda-Saavedra D."/>
            <person name="O'Leary S."/>
            <person name="Ortiz-Castellanos L."/>
            <person name="Poulter R."/>
            <person name="Rodriguez-Romero J."/>
            <person name="Ruiz-Herrera J."/>
            <person name="Shen Y.-Q."/>
            <person name="Zeng Q."/>
            <person name="Galagan J."/>
            <person name="Birren B.W."/>
            <person name="Cuomo C.A."/>
            <person name="Wickes B.L."/>
        </authorList>
    </citation>
    <scope>NUCLEOTIDE SEQUENCE [LARGE SCALE GENOMIC DNA]</scope>
    <source>
        <strain evidence="3">RA 99-880 / ATCC MYA-4621 / FGSC 9543 / NRRL 43880</strain>
    </source>
</reference>
<evidence type="ECO:0000313" key="2">
    <source>
        <dbReference type="EMBL" id="EIE77895.1"/>
    </source>
</evidence>
<protein>
    <submittedName>
        <fullName evidence="2">Uncharacterized protein</fullName>
    </submittedName>
</protein>
<organism evidence="2 3">
    <name type="scientific">Rhizopus delemar (strain RA 99-880 / ATCC MYA-4621 / FGSC 9543 / NRRL 43880)</name>
    <name type="common">Mucormycosis agent</name>
    <name type="synonym">Rhizopus arrhizus var. delemar</name>
    <dbReference type="NCBI Taxonomy" id="246409"/>
    <lineage>
        <taxon>Eukaryota</taxon>
        <taxon>Fungi</taxon>
        <taxon>Fungi incertae sedis</taxon>
        <taxon>Mucoromycota</taxon>
        <taxon>Mucoromycotina</taxon>
        <taxon>Mucoromycetes</taxon>
        <taxon>Mucorales</taxon>
        <taxon>Mucorineae</taxon>
        <taxon>Rhizopodaceae</taxon>
        <taxon>Rhizopus</taxon>
    </lineage>
</organism>
<dbReference type="InParanoid" id="I1BNW5"/>
<dbReference type="AlphaFoldDB" id="I1BNW5"/>
<name>I1BNW5_RHIO9</name>
<gene>
    <name evidence="2" type="ORF">RO3G_02599</name>
</gene>
<proteinExistence type="predicted"/>
<sequence>MSSTLKQALSIPLLIAEVLIPFGFSSGLKSLFWVDPLVENKQVYSTANNIWIEFWSSMRDFPESKKRKNKASTDEKPRKWYHIILRLLGSLIAVDLGASWITSFTSKETSSMPVERPGLFLVYYLMAITYTSSVFNCIGYILQLLYCVFLEGGSYSSAAVIGELALEKMLTDRLSPGFRSSYLARTLKYTWTIGFGYLTYYYVMNGFIACEFYLEAPVRIIGPHIIKTVRKMPAVLQYFGSYASQTMII</sequence>
<dbReference type="OrthoDB" id="1077582at2759"/>
<evidence type="ECO:0000313" key="3">
    <source>
        <dbReference type="Proteomes" id="UP000009138"/>
    </source>
</evidence>
<dbReference type="GeneID" id="93609571"/>
<keyword evidence="1" id="KW-1133">Transmembrane helix</keyword>
<accession>I1BNW5</accession>
<dbReference type="EMBL" id="CH476733">
    <property type="protein sequence ID" value="EIE77895.1"/>
    <property type="molecule type" value="Genomic_DNA"/>
</dbReference>
<keyword evidence="3" id="KW-1185">Reference proteome</keyword>
<dbReference type="VEuPathDB" id="FungiDB:RO3G_02599"/>
<dbReference type="RefSeq" id="XP_067513291.1">
    <property type="nucleotide sequence ID" value="XM_067657190.1"/>
</dbReference>
<feature type="transmembrane region" description="Helical" evidence="1">
    <location>
        <begin position="121"/>
        <end position="142"/>
    </location>
</feature>
<keyword evidence="1" id="KW-0472">Membrane</keyword>
<keyword evidence="1" id="KW-0812">Transmembrane</keyword>
<dbReference type="OMA" id="DELWSHR"/>
<evidence type="ECO:0000256" key="1">
    <source>
        <dbReference type="SAM" id="Phobius"/>
    </source>
</evidence>